<dbReference type="Proteomes" id="UP000324222">
    <property type="component" value="Unassembled WGS sequence"/>
</dbReference>
<organism evidence="1 2">
    <name type="scientific">Portunus trituberculatus</name>
    <name type="common">Swimming crab</name>
    <name type="synonym">Neptunus trituberculatus</name>
    <dbReference type="NCBI Taxonomy" id="210409"/>
    <lineage>
        <taxon>Eukaryota</taxon>
        <taxon>Metazoa</taxon>
        <taxon>Ecdysozoa</taxon>
        <taxon>Arthropoda</taxon>
        <taxon>Crustacea</taxon>
        <taxon>Multicrustacea</taxon>
        <taxon>Malacostraca</taxon>
        <taxon>Eumalacostraca</taxon>
        <taxon>Eucarida</taxon>
        <taxon>Decapoda</taxon>
        <taxon>Pleocyemata</taxon>
        <taxon>Brachyura</taxon>
        <taxon>Eubrachyura</taxon>
        <taxon>Portunoidea</taxon>
        <taxon>Portunidae</taxon>
        <taxon>Portuninae</taxon>
        <taxon>Portunus</taxon>
    </lineage>
</organism>
<evidence type="ECO:0000313" key="2">
    <source>
        <dbReference type="Proteomes" id="UP000324222"/>
    </source>
</evidence>
<comment type="caution">
    <text evidence="1">The sequence shown here is derived from an EMBL/GenBank/DDBJ whole genome shotgun (WGS) entry which is preliminary data.</text>
</comment>
<dbReference type="EMBL" id="VSRR010003720">
    <property type="protein sequence ID" value="MPC37228.1"/>
    <property type="molecule type" value="Genomic_DNA"/>
</dbReference>
<sequence>MPLAVLGECKHPLACVLPLLSATLPAIAPIRLIRRVKVQTWPSAWLSTSGHTAICLELWTRLLLPCSSARPPSWNVVTAGLSHRGTVLIDYWGFG</sequence>
<gene>
    <name evidence="1" type="ORF">E2C01_030702</name>
</gene>
<evidence type="ECO:0000313" key="1">
    <source>
        <dbReference type="EMBL" id="MPC37228.1"/>
    </source>
</evidence>
<name>A0A5B7EW00_PORTR</name>
<proteinExistence type="predicted"/>
<dbReference type="AlphaFoldDB" id="A0A5B7EW00"/>
<protein>
    <submittedName>
        <fullName evidence="1">Uncharacterized protein</fullName>
    </submittedName>
</protein>
<reference evidence="1 2" key="1">
    <citation type="submission" date="2019-05" db="EMBL/GenBank/DDBJ databases">
        <title>Another draft genome of Portunus trituberculatus and its Hox gene families provides insights of decapod evolution.</title>
        <authorList>
            <person name="Jeong J.-H."/>
            <person name="Song I."/>
            <person name="Kim S."/>
            <person name="Choi T."/>
            <person name="Kim D."/>
            <person name="Ryu S."/>
            <person name="Kim W."/>
        </authorList>
    </citation>
    <scope>NUCLEOTIDE SEQUENCE [LARGE SCALE GENOMIC DNA]</scope>
    <source>
        <tissue evidence="1">Muscle</tissue>
    </source>
</reference>
<keyword evidence="2" id="KW-1185">Reference proteome</keyword>
<accession>A0A5B7EW00</accession>